<proteinExistence type="predicted"/>
<accession>A0A1M7ZKI9</accession>
<name>A0A1M7ZKI9_9BACT</name>
<gene>
    <name evidence="1" type="ORF">SAMN04488108_4052</name>
</gene>
<evidence type="ECO:0000313" key="2">
    <source>
        <dbReference type="Proteomes" id="UP000184609"/>
    </source>
</evidence>
<dbReference type="SUPFAM" id="SSF53335">
    <property type="entry name" value="S-adenosyl-L-methionine-dependent methyltransferases"/>
    <property type="match status" value="1"/>
</dbReference>
<dbReference type="GO" id="GO:0008168">
    <property type="term" value="F:methyltransferase activity"/>
    <property type="evidence" value="ECO:0007669"/>
    <property type="project" value="UniProtKB-KW"/>
</dbReference>
<dbReference type="Pfam" id="PF13489">
    <property type="entry name" value="Methyltransf_23"/>
    <property type="match status" value="1"/>
</dbReference>
<keyword evidence="1" id="KW-0808">Transferase</keyword>
<sequence>MIDFNPSQITFENVDRFFIKKSIFQFISEKSNSFSGNLIDVGCGQMPYREFITQNSLIETYTGIDLIGGNEYHSEISPDLLWDGITFPIQDESYNSALATEVLEHCPDPQVTLKEIFRILKPGSPIVLTVPFIWPTHESPHDYYRYTPFGLRYQLEEAGFEDVRISCLGGWDASLAQVLGLWIKRRKMSMSNQKRLFVLIKPFIQFLLRKDRILESNKEQNLFTNLGAMAWKK</sequence>
<keyword evidence="2" id="KW-1185">Reference proteome</keyword>
<dbReference type="AlphaFoldDB" id="A0A1M7ZKI9"/>
<reference evidence="2" key="1">
    <citation type="submission" date="2016-12" db="EMBL/GenBank/DDBJ databases">
        <authorList>
            <person name="Varghese N."/>
            <person name="Submissions S."/>
        </authorList>
    </citation>
    <scope>NUCLEOTIDE SEQUENCE [LARGE SCALE GENOMIC DNA]</scope>
    <source>
        <strain evidence="2">DSM 25035</strain>
    </source>
</reference>
<dbReference type="STRING" id="1073327.SAMN04488108_4052"/>
<keyword evidence="1" id="KW-0489">Methyltransferase</keyword>
<protein>
    <submittedName>
        <fullName evidence="1">Methyltransferase domain-containing protein</fullName>
    </submittedName>
</protein>
<organism evidence="1 2">
    <name type="scientific">Algoriphagus zhangzhouensis</name>
    <dbReference type="NCBI Taxonomy" id="1073327"/>
    <lineage>
        <taxon>Bacteria</taxon>
        <taxon>Pseudomonadati</taxon>
        <taxon>Bacteroidota</taxon>
        <taxon>Cytophagia</taxon>
        <taxon>Cytophagales</taxon>
        <taxon>Cyclobacteriaceae</taxon>
        <taxon>Algoriphagus</taxon>
    </lineage>
</organism>
<dbReference type="Proteomes" id="UP000184609">
    <property type="component" value="Unassembled WGS sequence"/>
</dbReference>
<dbReference type="RefSeq" id="WP_073573651.1">
    <property type="nucleotide sequence ID" value="NZ_FRXN01000008.1"/>
</dbReference>
<dbReference type="Gene3D" id="3.40.50.150">
    <property type="entry name" value="Vaccinia Virus protein VP39"/>
    <property type="match status" value="1"/>
</dbReference>
<dbReference type="GO" id="GO:0032259">
    <property type="term" value="P:methylation"/>
    <property type="evidence" value="ECO:0007669"/>
    <property type="project" value="UniProtKB-KW"/>
</dbReference>
<dbReference type="OrthoDB" id="9805171at2"/>
<evidence type="ECO:0000313" key="1">
    <source>
        <dbReference type="EMBL" id="SHO65391.1"/>
    </source>
</evidence>
<dbReference type="EMBL" id="FRXN01000008">
    <property type="protein sequence ID" value="SHO65391.1"/>
    <property type="molecule type" value="Genomic_DNA"/>
</dbReference>
<dbReference type="InterPro" id="IPR029063">
    <property type="entry name" value="SAM-dependent_MTases_sf"/>
</dbReference>